<dbReference type="InterPro" id="IPR036728">
    <property type="entry name" value="PBP_GOBP_sf"/>
</dbReference>
<dbReference type="InterPro" id="IPR052295">
    <property type="entry name" value="Odorant-binding_protein"/>
</dbReference>
<feature type="signal peptide" evidence="5">
    <location>
        <begin position="1"/>
        <end position="21"/>
    </location>
</feature>
<dbReference type="AlphaFoldDB" id="A0A2Z5EMC1"/>
<comment type="subcellular location">
    <subcellularLocation>
        <location evidence="1">Secreted</location>
    </subcellularLocation>
</comment>
<evidence type="ECO:0000313" key="7">
    <source>
        <dbReference type="EMBL" id="AXB87316.1"/>
    </source>
</evidence>
<dbReference type="SUPFAM" id="SSF47565">
    <property type="entry name" value="Insect pheromone/odorant-binding proteins"/>
    <property type="match status" value="1"/>
</dbReference>
<gene>
    <name evidence="7" type="primary">OBP1</name>
</gene>
<reference evidence="7" key="1">
    <citation type="journal article" date="2015" name="PLoS ONE">
        <title>Molecular Characterization and Expression Profiling of Odorant-Binding Proteins in Apolygus lucorum.</title>
        <authorList>
            <person name="Yuan H.B."/>
            <person name="Ding Y.X."/>
            <person name="Gu S.H."/>
            <person name="Sun L."/>
            <person name="Zhu X.Q."/>
            <person name="Liu H.W."/>
            <person name="Dhiloo K.H."/>
            <person name="Zhang Y.J."/>
            <person name="Guo Y.Y."/>
        </authorList>
    </citation>
    <scope>NUCLEOTIDE SEQUENCE</scope>
    <source>
        <tissue evidence="7">Antenna</tissue>
    </source>
</reference>
<protein>
    <submittedName>
        <fullName evidence="7">Odorant-binding protein 1</fullName>
    </submittedName>
</protein>
<dbReference type="InterPro" id="IPR054577">
    <property type="entry name" value="OBP47-like_dom"/>
</dbReference>
<name>A0A2Z5EMC1_9HEMI</name>
<evidence type="ECO:0000256" key="4">
    <source>
        <dbReference type="SAM" id="MobiDB-lite"/>
    </source>
</evidence>
<organism evidence="7">
    <name type="scientific">Tropidothorax elegans</name>
    <dbReference type="NCBI Taxonomy" id="2233830"/>
    <lineage>
        <taxon>Eukaryota</taxon>
        <taxon>Metazoa</taxon>
        <taxon>Ecdysozoa</taxon>
        <taxon>Arthropoda</taxon>
        <taxon>Hexapoda</taxon>
        <taxon>Insecta</taxon>
        <taxon>Pterygota</taxon>
        <taxon>Neoptera</taxon>
        <taxon>Paraneoptera</taxon>
        <taxon>Hemiptera</taxon>
        <taxon>Heteroptera</taxon>
        <taxon>Panheteroptera</taxon>
        <taxon>Pentatomomorpha</taxon>
        <taxon>Lygaeoidea</taxon>
        <taxon>Lygaeidae</taxon>
        <taxon>Lygaeinae</taxon>
        <taxon>Tropidothorax</taxon>
    </lineage>
</organism>
<accession>A0A2Z5EMC1</accession>
<evidence type="ECO:0000256" key="5">
    <source>
        <dbReference type="SAM" id="SignalP"/>
    </source>
</evidence>
<dbReference type="EMBL" id="MF593898">
    <property type="protein sequence ID" value="AXB87316.1"/>
    <property type="molecule type" value="mRNA"/>
</dbReference>
<keyword evidence="3" id="KW-0964">Secreted</keyword>
<feature type="compositionally biased region" description="Pro residues" evidence="4">
    <location>
        <begin position="187"/>
        <end position="205"/>
    </location>
</feature>
<sequence length="205" mass="22663">MYQLLPPLLLPLAAILGFSNGQEVDCSRPPPGWPQRPPQCCDLPFPLEDMKKSFGNCIRQIARPTSAVPTPKSVRDTRLCLEECVYKGVGFIKDGATELEKDTIENKLKSSVSNAPSWEKGVAASLETCFDENKSAEVSSEESSCTSAPHDLTHCLLRNLFLNCPADLWNASEECEVVKSRMKDCPDLPPPPPPPPQRFQRPPPF</sequence>
<proteinExistence type="evidence at transcript level"/>
<evidence type="ECO:0000256" key="2">
    <source>
        <dbReference type="ARBA" id="ARBA00008098"/>
    </source>
</evidence>
<keyword evidence="5" id="KW-0732">Signal</keyword>
<dbReference type="Gene3D" id="1.10.238.270">
    <property type="match status" value="1"/>
</dbReference>
<dbReference type="GO" id="GO:0005576">
    <property type="term" value="C:extracellular region"/>
    <property type="evidence" value="ECO:0007669"/>
    <property type="project" value="UniProtKB-SubCell"/>
</dbReference>
<feature type="chain" id="PRO_5016354478" evidence="5">
    <location>
        <begin position="22"/>
        <end position="205"/>
    </location>
</feature>
<dbReference type="PANTHER" id="PTHR21066:SF3">
    <property type="entry name" value="IP02236P"/>
    <property type="match status" value="1"/>
</dbReference>
<evidence type="ECO:0000256" key="3">
    <source>
        <dbReference type="ARBA" id="ARBA00022525"/>
    </source>
</evidence>
<feature type="domain" description="OBP47-like" evidence="6">
    <location>
        <begin position="79"/>
        <end position="179"/>
    </location>
</feature>
<evidence type="ECO:0000256" key="1">
    <source>
        <dbReference type="ARBA" id="ARBA00004613"/>
    </source>
</evidence>
<dbReference type="Pfam" id="PF22651">
    <property type="entry name" value="OBP47_like"/>
    <property type="match status" value="1"/>
</dbReference>
<reference evidence="7" key="2">
    <citation type="submission" date="2017-08" db="EMBL/GenBank/DDBJ databases">
        <authorList>
            <person name="de Groot N.N."/>
        </authorList>
    </citation>
    <scope>NUCLEOTIDE SEQUENCE</scope>
    <source>
        <tissue evidence="7">Antenna</tissue>
    </source>
</reference>
<evidence type="ECO:0000259" key="6">
    <source>
        <dbReference type="Pfam" id="PF22651"/>
    </source>
</evidence>
<dbReference type="GO" id="GO:0005549">
    <property type="term" value="F:odorant binding"/>
    <property type="evidence" value="ECO:0007669"/>
    <property type="project" value="InterPro"/>
</dbReference>
<comment type="similarity">
    <text evidence="2">Belongs to the PBP/GOBP family.</text>
</comment>
<feature type="region of interest" description="Disordered" evidence="4">
    <location>
        <begin position="181"/>
        <end position="205"/>
    </location>
</feature>
<dbReference type="PANTHER" id="PTHR21066">
    <property type="entry name" value="ODORANT-BINDING PROTEIN 59A-RELATED"/>
    <property type="match status" value="1"/>
</dbReference>